<name>X0XQG1_9ZZZZ</name>
<evidence type="ECO:0000313" key="1">
    <source>
        <dbReference type="EMBL" id="GAG37567.1"/>
    </source>
</evidence>
<dbReference type="SUPFAM" id="SSF55174">
    <property type="entry name" value="Alpha-L RNA-binding motif"/>
    <property type="match status" value="1"/>
</dbReference>
<dbReference type="EMBL" id="BARS01043245">
    <property type="protein sequence ID" value="GAG37567.1"/>
    <property type="molecule type" value="Genomic_DNA"/>
</dbReference>
<organism evidence="1">
    <name type="scientific">marine sediment metagenome</name>
    <dbReference type="NCBI Taxonomy" id="412755"/>
    <lineage>
        <taxon>unclassified sequences</taxon>
        <taxon>metagenomes</taxon>
        <taxon>ecological metagenomes</taxon>
    </lineage>
</organism>
<comment type="caution">
    <text evidence="1">The sequence shown here is derived from an EMBL/GenBank/DDBJ whole genome shotgun (WGS) entry which is preliminary data.</text>
</comment>
<dbReference type="CDD" id="cd00165">
    <property type="entry name" value="S4"/>
    <property type="match status" value="1"/>
</dbReference>
<dbReference type="Gene3D" id="1.10.240.10">
    <property type="entry name" value="Tyrosyl-Transfer RNA Synthetase"/>
    <property type="match status" value="1"/>
</dbReference>
<gene>
    <name evidence="1" type="ORF">S01H1_65499</name>
</gene>
<protein>
    <recommendedName>
        <fullName evidence="2">RNA-binding S4 domain-containing protein</fullName>
    </recommendedName>
</protein>
<dbReference type="GO" id="GO:0003723">
    <property type="term" value="F:RNA binding"/>
    <property type="evidence" value="ECO:0007669"/>
    <property type="project" value="InterPro"/>
</dbReference>
<proteinExistence type="predicted"/>
<reference evidence="1" key="1">
    <citation type="journal article" date="2014" name="Front. Microbiol.">
        <title>High frequency of phylogenetically diverse reductive dehalogenase-homologous genes in deep subseafloor sedimentary metagenomes.</title>
        <authorList>
            <person name="Kawai M."/>
            <person name="Futagami T."/>
            <person name="Toyoda A."/>
            <person name="Takaki Y."/>
            <person name="Nishi S."/>
            <person name="Hori S."/>
            <person name="Arai W."/>
            <person name="Tsubouchi T."/>
            <person name="Morono Y."/>
            <person name="Uchiyama I."/>
            <person name="Ito T."/>
            <person name="Fujiyama A."/>
            <person name="Inagaki F."/>
            <person name="Takami H."/>
        </authorList>
    </citation>
    <scope>NUCLEOTIDE SEQUENCE</scope>
    <source>
        <strain evidence="1">Expedition CK06-06</strain>
    </source>
</reference>
<dbReference type="InterPro" id="IPR036986">
    <property type="entry name" value="S4_RNA-bd_sf"/>
</dbReference>
<dbReference type="Gene3D" id="3.10.290.10">
    <property type="entry name" value="RNA-binding S4 domain"/>
    <property type="match status" value="1"/>
</dbReference>
<dbReference type="AlphaFoldDB" id="X0XQG1"/>
<sequence length="189" mass="21218">ELIIDYFELVTDVSDEEIAELGEQMASNSINPMILKKRLASEIVTDFHDSGAAQRAEGHFESTVQKKEIPDDIIEVSISKLRELLSESQESMLDSLEKGNAATEDDIMETFLMSGVESETYDLSIPFILEKLDLVKSKGEARRLIKQKGIQIIHADGSKLIVFEDRNAIQPGDTIKVGKRRWLKIIAPE</sequence>
<feature type="non-terminal residue" evidence="1">
    <location>
        <position position="1"/>
    </location>
</feature>
<evidence type="ECO:0008006" key="2">
    <source>
        <dbReference type="Google" id="ProtNLM"/>
    </source>
</evidence>
<accession>X0XQG1</accession>
<dbReference type="SUPFAM" id="SSF52374">
    <property type="entry name" value="Nucleotidylyl transferase"/>
    <property type="match status" value="1"/>
</dbReference>